<gene>
    <name evidence="1" type="ORF">FNA46_03215</name>
</gene>
<evidence type="ECO:0000313" key="1">
    <source>
        <dbReference type="EMBL" id="TRL41894.1"/>
    </source>
</evidence>
<name>A0A549TGI3_9HYPH</name>
<organism evidence="1 2">
    <name type="scientific">Rhizobium straminoryzae</name>
    <dbReference type="NCBI Taxonomy" id="1387186"/>
    <lineage>
        <taxon>Bacteria</taxon>
        <taxon>Pseudomonadati</taxon>
        <taxon>Pseudomonadota</taxon>
        <taxon>Alphaproteobacteria</taxon>
        <taxon>Hyphomicrobiales</taxon>
        <taxon>Rhizobiaceae</taxon>
        <taxon>Rhizobium/Agrobacterium group</taxon>
        <taxon>Rhizobium</taxon>
    </lineage>
</organism>
<proteinExistence type="predicted"/>
<comment type="caution">
    <text evidence="1">The sequence shown here is derived from an EMBL/GenBank/DDBJ whole genome shotgun (WGS) entry which is preliminary data.</text>
</comment>
<dbReference type="RefSeq" id="WP_142880900.1">
    <property type="nucleotide sequence ID" value="NZ_VJMG01000008.1"/>
</dbReference>
<reference evidence="1 2" key="1">
    <citation type="submission" date="2019-07" db="EMBL/GenBank/DDBJ databases">
        <title>Ln-dependent methylotrophs.</title>
        <authorList>
            <person name="Tani A."/>
        </authorList>
    </citation>
    <scope>NUCLEOTIDE SEQUENCE [LARGE SCALE GENOMIC DNA]</scope>
    <source>
        <strain evidence="1 2">SM12</strain>
    </source>
</reference>
<sequence length="64" mass="7318">MLSEMDLVLDWQQRGMSARVLGLRPGDNPLLDKRPARHGAPLAEWQAKCEAWAFGWRIEDASRN</sequence>
<accession>A0A549TGI3</accession>
<dbReference type="Proteomes" id="UP000316801">
    <property type="component" value="Unassembled WGS sequence"/>
</dbReference>
<evidence type="ECO:0000313" key="2">
    <source>
        <dbReference type="Proteomes" id="UP000316801"/>
    </source>
</evidence>
<dbReference type="EMBL" id="VJMG01000008">
    <property type="protein sequence ID" value="TRL41894.1"/>
    <property type="molecule type" value="Genomic_DNA"/>
</dbReference>
<protein>
    <submittedName>
        <fullName evidence="1">Uncharacterized protein</fullName>
    </submittedName>
</protein>
<dbReference type="InterPro" id="IPR049847">
    <property type="entry name" value="CrpP-rel"/>
</dbReference>
<keyword evidence="2" id="KW-1185">Reference proteome</keyword>
<dbReference type="NCBIfam" id="NF041856">
    <property type="entry name" value="CrpP_rel_fam"/>
    <property type="match status" value="1"/>
</dbReference>
<dbReference type="AlphaFoldDB" id="A0A549TGI3"/>